<keyword evidence="1" id="KW-1185">Reference proteome</keyword>
<dbReference type="InterPro" id="IPR010463">
    <property type="entry name" value="DUF1057"/>
</dbReference>
<dbReference type="KEGG" id="goe:100905073"/>
<dbReference type="PANTHER" id="PTHR47533">
    <property type="entry name" value="PROTEIN CBG21859"/>
    <property type="match status" value="1"/>
</dbReference>
<evidence type="ECO:0000313" key="1">
    <source>
        <dbReference type="Proteomes" id="UP000694867"/>
    </source>
</evidence>
<dbReference type="Proteomes" id="UP000694867">
    <property type="component" value="Unplaced"/>
</dbReference>
<evidence type="ECO:0000313" key="2">
    <source>
        <dbReference type="RefSeq" id="XP_003738332.1"/>
    </source>
</evidence>
<dbReference type="InterPro" id="IPR029058">
    <property type="entry name" value="AB_hydrolase_fold"/>
</dbReference>
<organism evidence="1 2">
    <name type="scientific">Galendromus occidentalis</name>
    <name type="common">western predatory mite</name>
    <dbReference type="NCBI Taxonomy" id="34638"/>
    <lineage>
        <taxon>Eukaryota</taxon>
        <taxon>Metazoa</taxon>
        <taxon>Ecdysozoa</taxon>
        <taxon>Arthropoda</taxon>
        <taxon>Chelicerata</taxon>
        <taxon>Arachnida</taxon>
        <taxon>Acari</taxon>
        <taxon>Parasitiformes</taxon>
        <taxon>Mesostigmata</taxon>
        <taxon>Gamasina</taxon>
        <taxon>Phytoseioidea</taxon>
        <taxon>Phytoseiidae</taxon>
        <taxon>Typhlodrominae</taxon>
        <taxon>Galendromus</taxon>
    </lineage>
</organism>
<dbReference type="RefSeq" id="XP_003738332.1">
    <property type="nucleotide sequence ID" value="XM_003738284.1"/>
</dbReference>
<dbReference type="SUPFAM" id="SSF53474">
    <property type="entry name" value="alpha/beta-Hydrolases"/>
    <property type="match status" value="1"/>
</dbReference>
<dbReference type="Gene3D" id="3.40.50.1820">
    <property type="entry name" value="alpha/beta hydrolase"/>
    <property type="match status" value="1"/>
</dbReference>
<dbReference type="AlphaFoldDB" id="A0AAJ6QMZ8"/>
<proteinExistence type="predicted"/>
<gene>
    <name evidence="2" type="primary">LOC100905073</name>
</gene>
<dbReference type="PANTHER" id="PTHR47533:SF4">
    <property type="entry name" value="AB HYDROLASE-1 DOMAIN-CONTAINING PROTEIN"/>
    <property type="match status" value="1"/>
</dbReference>
<accession>A0AAJ6QMZ8</accession>
<reference evidence="2" key="1">
    <citation type="submission" date="2025-08" db="UniProtKB">
        <authorList>
            <consortium name="RefSeq"/>
        </authorList>
    </citation>
    <scope>IDENTIFICATION</scope>
</reference>
<dbReference type="Pfam" id="PF06342">
    <property type="entry name" value="DUF1057"/>
    <property type="match status" value="1"/>
</dbReference>
<name>A0AAJ6QMZ8_9ACAR</name>
<protein>
    <submittedName>
        <fullName evidence="2">Uncharacterized protein LOC100905073</fullName>
    </submittedName>
</protein>
<dbReference type="GeneID" id="100905073"/>
<sequence>MVVQKDTITVTGLKPLYSEWSTIKPYLPPMPPEDITFDMPFVRVRSKPAFEGEKCLRVVAFHGMPGNGEHFQALGEALAETCNVDFIAPTFPDLKFTLEKRAFWQSTEERLALLEVFLKAIDVRDVDISIGHSTGGWAAVNMSLGVGNLKSRSFCLVCTNIPRFIRYIGPKWFQGNLCRALHYKFMEPLVVLAYELIISTFRLRRKMTAFDAMSSAFPQYAMRYWEEQNAPRSIREAVEKGVPRMMVYGGRDYLLKLEFSHLLASDLGNPDPKNHYTYEGKEDKQLKLIQQPQDDSDLPITVHFTQGGHHCYQQYPETMAKHLLQLANRADLFHQE</sequence>